<feature type="compositionally biased region" description="Low complexity" evidence="1">
    <location>
        <begin position="167"/>
        <end position="184"/>
    </location>
</feature>
<reference evidence="2" key="1">
    <citation type="submission" date="2016-04" db="EMBL/GenBank/DDBJ databases">
        <authorList>
            <person name="Nguyen H.D."/>
            <person name="Samba Siva P."/>
            <person name="Cullis J."/>
            <person name="Levesque C.A."/>
            <person name="Hambleton S."/>
        </authorList>
    </citation>
    <scope>NUCLEOTIDE SEQUENCE</scope>
    <source>
        <strain evidence="2">DAOMC 236422</strain>
    </source>
</reference>
<organism evidence="2 3">
    <name type="scientific">Tilletia walkeri</name>
    <dbReference type="NCBI Taxonomy" id="117179"/>
    <lineage>
        <taxon>Eukaryota</taxon>
        <taxon>Fungi</taxon>
        <taxon>Dikarya</taxon>
        <taxon>Basidiomycota</taxon>
        <taxon>Ustilaginomycotina</taxon>
        <taxon>Exobasidiomycetes</taxon>
        <taxon>Tilletiales</taxon>
        <taxon>Tilletiaceae</taxon>
        <taxon>Tilletia</taxon>
    </lineage>
</organism>
<protein>
    <submittedName>
        <fullName evidence="2">Uncharacterized protein</fullName>
    </submittedName>
</protein>
<evidence type="ECO:0000313" key="2">
    <source>
        <dbReference type="EMBL" id="KAE8271559.1"/>
    </source>
</evidence>
<feature type="region of interest" description="Disordered" evidence="1">
    <location>
        <begin position="245"/>
        <end position="420"/>
    </location>
</feature>
<evidence type="ECO:0000256" key="1">
    <source>
        <dbReference type="SAM" id="MobiDB-lite"/>
    </source>
</evidence>
<name>A0A8X7T7P5_9BASI</name>
<accession>A0A8X7T7P5</accession>
<dbReference type="EMBL" id="LWDG02000015">
    <property type="protein sequence ID" value="KAE8271559.1"/>
    <property type="molecule type" value="Genomic_DNA"/>
</dbReference>
<dbReference type="AlphaFoldDB" id="A0A8X7T7P5"/>
<gene>
    <name evidence="2" type="ORF">A4X09_0g778</name>
</gene>
<feature type="region of interest" description="Disordered" evidence="1">
    <location>
        <begin position="134"/>
        <end position="210"/>
    </location>
</feature>
<sequence>MSNPEQVYILTPSNPSDDPWPPSWLVHTGRRLRAAYSMYVNACQLLDLPIDEFEVACQLVENQSIVGDFPMTNPNAYQTLNPAYGPVIYAAGRLVEAAEIYIEQCEIEGVLLRPVDFVLRLVSGRDMANEYHLTGEQIPTTPPHPSLLRTTNQARSPSPPAEGWDGRSPPSTPTRQSSASSRSSELPMNATSANPAPPPHGPEPDAPPRQLELSAFPQLVPALTPSPDVRMTAVPLHYDLPSATSSQVPMLSPVSEQHTGIQKSSPNTSRAGGSQKRRRVVKKRKGKRGRPASASATATATTSSITDNNSSSGDDGNGEEEEESEEEEEDFSEYEDNNPVVRKGGRLLADWAMRSRPRRVPGAGAPSPKEGETGTGKSTGMDTGPSMGTHTSTAAEGEGRQQMLAAQGVGEEDVGESEREVLRAVSPVREQVRKGYVVEIMLP</sequence>
<comment type="caution">
    <text evidence="2">The sequence shown here is derived from an EMBL/GenBank/DDBJ whole genome shotgun (WGS) entry which is preliminary data.</text>
</comment>
<feature type="compositionally biased region" description="Basic residues" evidence="1">
    <location>
        <begin position="275"/>
        <end position="290"/>
    </location>
</feature>
<reference evidence="2" key="2">
    <citation type="journal article" date="2019" name="IMA Fungus">
        <title>Genome sequencing and comparison of five Tilletia species to identify candidate genes for the detection of regulated species infecting wheat.</title>
        <authorList>
            <person name="Nguyen H.D.T."/>
            <person name="Sultana T."/>
            <person name="Kesanakurti P."/>
            <person name="Hambleton S."/>
        </authorList>
    </citation>
    <scope>NUCLEOTIDE SEQUENCE</scope>
    <source>
        <strain evidence="2">DAOMC 236422</strain>
    </source>
</reference>
<feature type="compositionally biased region" description="Pro residues" evidence="1">
    <location>
        <begin position="195"/>
        <end position="207"/>
    </location>
</feature>
<feature type="compositionally biased region" description="Acidic residues" evidence="1">
    <location>
        <begin position="316"/>
        <end position="336"/>
    </location>
</feature>
<keyword evidence="3" id="KW-1185">Reference proteome</keyword>
<feature type="compositionally biased region" description="Polar residues" evidence="1">
    <location>
        <begin position="245"/>
        <end position="272"/>
    </location>
</feature>
<dbReference type="Proteomes" id="UP000078113">
    <property type="component" value="Unassembled WGS sequence"/>
</dbReference>
<feature type="compositionally biased region" description="Low complexity" evidence="1">
    <location>
        <begin position="292"/>
        <end position="314"/>
    </location>
</feature>
<evidence type="ECO:0000313" key="3">
    <source>
        <dbReference type="Proteomes" id="UP000078113"/>
    </source>
</evidence>
<proteinExistence type="predicted"/>